<dbReference type="Proteomes" id="UP000528964">
    <property type="component" value="Unassembled WGS sequence"/>
</dbReference>
<proteinExistence type="inferred from homology"/>
<dbReference type="InterPro" id="IPR000445">
    <property type="entry name" value="HhH_motif"/>
</dbReference>
<evidence type="ECO:0000259" key="15">
    <source>
        <dbReference type="SMART" id="SM00478"/>
    </source>
</evidence>
<dbReference type="FunFam" id="1.10.340.30:FF:000002">
    <property type="entry name" value="Adenine DNA glycosylase"/>
    <property type="match status" value="1"/>
</dbReference>
<evidence type="ECO:0000256" key="6">
    <source>
        <dbReference type="ARBA" id="ARBA00022485"/>
    </source>
</evidence>
<evidence type="ECO:0000256" key="8">
    <source>
        <dbReference type="ARBA" id="ARBA00022763"/>
    </source>
</evidence>
<evidence type="ECO:0000256" key="13">
    <source>
        <dbReference type="ARBA" id="ARBA00023295"/>
    </source>
</evidence>
<evidence type="ECO:0000256" key="10">
    <source>
        <dbReference type="ARBA" id="ARBA00023004"/>
    </source>
</evidence>
<keyword evidence="6" id="KW-0004">4Fe-4S</keyword>
<dbReference type="InterPro" id="IPR044298">
    <property type="entry name" value="MIG/MutY"/>
</dbReference>
<comment type="caution">
    <text evidence="16">The sequence shown here is derived from an EMBL/GenBank/DDBJ whole genome shotgun (WGS) entry which is preliminary data.</text>
</comment>
<dbReference type="EC" id="3.2.2.31" evidence="4 14"/>
<keyword evidence="7" id="KW-0479">Metal-binding</keyword>
<dbReference type="GO" id="GO:0032357">
    <property type="term" value="F:oxidized purine DNA binding"/>
    <property type="evidence" value="ECO:0007669"/>
    <property type="project" value="TreeGrafter"/>
</dbReference>
<dbReference type="SUPFAM" id="SSF48150">
    <property type="entry name" value="DNA-glycosylase"/>
    <property type="match status" value="1"/>
</dbReference>
<comment type="cofactor">
    <cofactor evidence="14">
        <name>[4Fe-4S] cluster</name>
        <dbReference type="ChEBI" id="CHEBI:49883"/>
    </cofactor>
    <text evidence="14">Binds 1 [4Fe-4S] cluster.</text>
</comment>
<dbReference type="RefSeq" id="WP_183395333.1">
    <property type="nucleotide sequence ID" value="NZ_JACIDR010000003.1"/>
</dbReference>
<dbReference type="NCBIfam" id="TIGR01084">
    <property type="entry name" value="mutY"/>
    <property type="match status" value="1"/>
</dbReference>
<dbReference type="GO" id="GO:0035485">
    <property type="term" value="F:adenine/guanine mispair binding"/>
    <property type="evidence" value="ECO:0007669"/>
    <property type="project" value="TreeGrafter"/>
</dbReference>
<gene>
    <name evidence="16" type="ORF">GGR24_002137</name>
</gene>
<dbReference type="InterPro" id="IPR004036">
    <property type="entry name" value="Endonuclease-III-like_CS2"/>
</dbReference>
<dbReference type="PANTHER" id="PTHR42944:SF1">
    <property type="entry name" value="ADENINE DNA GLYCOSYLASE"/>
    <property type="match status" value="1"/>
</dbReference>
<organism evidence="16 17">
    <name type="scientific">Hansschlegelia beijingensis</name>
    <dbReference type="NCBI Taxonomy" id="1133344"/>
    <lineage>
        <taxon>Bacteria</taxon>
        <taxon>Pseudomonadati</taxon>
        <taxon>Pseudomonadota</taxon>
        <taxon>Alphaproteobacteria</taxon>
        <taxon>Hyphomicrobiales</taxon>
        <taxon>Methylopilaceae</taxon>
        <taxon>Hansschlegelia</taxon>
    </lineage>
</organism>
<dbReference type="AlphaFoldDB" id="A0A7W6D3J0"/>
<keyword evidence="17" id="KW-1185">Reference proteome</keyword>
<dbReference type="Gene3D" id="1.10.340.30">
    <property type="entry name" value="Hypothetical protein, domain 2"/>
    <property type="match status" value="1"/>
</dbReference>
<evidence type="ECO:0000313" key="17">
    <source>
        <dbReference type="Proteomes" id="UP000528964"/>
    </source>
</evidence>
<evidence type="ECO:0000256" key="1">
    <source>
        <dbReference type="ARBA" id="ARBA00000843"/>
    </source>
</evidence>
<evidence type="ECO:0000256" key="7">
    <source>
        <dbReference type="ARBA" id="ARBA00022723"/>
    </source>
</evidence>
<dbReference type="Pfam" id="PF14815">
    <property type="entry name" value="NUDIX_4"/>
    <property type="match status" value="1"/>
</dbReference>
<dbReference type="PROSITE" id="PS01155">
    <property type="entry name" value="ENDONUCLEASE_III_2"/>
    <property type="match status" value="1"/>
</dbReference>
<protein>
    <recommendedName>
        <fullName evidence="5 14">Adenine DNA glycosylase</fullName>
        <ecNumber evidence="4 14">3.2.2.31</ecNumber>
    </recommendedName>
</protein>
<dbReference type="InterPro" id="IPR015797">
    <property type="entry name" value="NUDIX_hydrolase-like_dom_sf"/>
</dbReference>
<dbReference type="InterPro" id="IPR023170">
    <property type="entry name" value="HhH_base_excis_C"/>
</dbReference>
<dbReference type="Pfam" id="PF00633">
    <property type="entry name" value="HHH"/>
    <property type="match status" value="1"/>
</dbReference>
<dbReference type="GO" id="GO:0046872">
    <property type="term" value="F:metal ion binding"/>
    <property type="evidence" value="ECO:0007669"/>
    <property type="project" value="UniProtKB-UniRule"/>
</dbReference>
<dbReference type="InterPro" id="IPR003265">
    <property type="entry name" value="HhH-GPD_domain"/>
</dbReference>
<feature type="domain" description="HhH-GPD" evidence="15">
    <location>
        <begin position="46"/>
        <end position="195"/>
    </location>
</feature>
<keyword evidence="9 16" id="KW-0378">Hydrolase</keyword>
<keyword evidence="12" id="KW-0234">DNA repair</keyword>
<dbReference type="GO" id="GO:0051539">
    <property type="term" value="F:4 iron, 4 sulfur cluster binding"/>
    <property type="evidence" value="ECO:0007669"/>
    <property type="project" value="UniProtKB-UniRule"/>
</dbReference>
<keyword evidence="13 14" id="KW-0326">Glycosidase</keyword>
<evidence type="ECO:0000256" key="5">
    <source>
        <dbReference type="ARBA" id="ARBA00022023"/>
    </source>
</evidence>
<dbReference type="PROSITE" id="PS00764">
    <property type="entry name" value="ENDONUCLEASE_III_1"/>
    <property type="match status" value="1"/>
</dbReference>
<keyword evidence="10 14" id="KW-0408">Iron</keyword>
<comment type="catalytic activity">
    <reaction evidence="1 14">
        <text>Hydrolyzes free adenine bases from 7,8-dihydro-8-oxoguanine:adenine mismatched double-stranded DNA, leaving an apurinic site.</text>
        <dbReference type="EC" id="3.2.2.31"/>
    </reaction>
</comment>
<evidence type="ECO:0000256" key="14">
    <source>
        <dbReference type="RuleBase" id="RU365096"/>
    </source>
</evidence>
<dbReference type="PANTHER" id="PTHR42944">
    <property type="entry name" value="ADENINE DNA GLYCOSYLASE"/>
    <property type="match status" value="1"/>
</dbReference>
<evidence type="ECO:0000313" key="16">
    <source>
        <dbReference type="EMBL" id="MBB3973467.1"/>
    </source>
</evidence>
<evidence type="ECO:0000256" key="11">
    <source>
        <dbReference type="ARBA" id="ARBA00023014"/>
    </source>
</evidence>
<dbReference type="GO" id="GO:0000701">
    <property type="term" value="F:purine-specific mismatch base pair DNA N-glycosylase activity"/>
    <property type="evidence" value="ECO:0007669"/>
    <property type="project" value="UniProtKB-EC"/>
</dbReference>
<comment type="similarity">
    <text evidence="3 14">Belongs to the Nth/MutY family.</text>
</comment>
<dbReference type="InterPro" id="IPR005760">
    <property type="entry name" value="A/G_AdeGlyc_MutY"/>
</dbReference>
<dbReference type="Pfam" id="PF00730">
    <property type="entry name" value="HhH-GPD"/>
    <property type="match status" value="1"/>
</dbReference>
<keyword evidence="8 14" id="KW-0227">DNA damage</keyword>
<dbReference type="Gene3D" id="1.10.1670.10">
    <property type="entry name" value="Helix-hairpin-Helix base-excision DNA repair enzymes (C-terminal)"/>
    <property type="match status" value="1"/>
</dbReference>
<evidence type="ECO:0000256" key="9">
    <source>
        <dbReference type="ARBA" id="ARBA00022801"/>
    </source>
</evidence>
<dbReference type="EMBL" id="JACIDR010000003">
    <property type="protein sequence ID" value="MBB3973467.1"/>
    <property type="molecule type" value="Genomic_DNA"/>
</dbReference>
<evidence type="ECO:0000256" key="4">
    <source>
        <dbReference type="ARBA" id="ARBA00012045"/>
    </source>
</evidence>
<dbReference type="InterPro" id="IPR011257">
    <property type="entry name" value="DNA_glycosylase"/>
</dbReference>
<evidence type="ECO:0000256" key="12">
    <source>
        <dbReference type="ARBA" id="ARBA00023204"/>
    </source>
</evidence>
<evidence type="ECO:0000256" key="3">
    <source>
        <dbReference type="ARBA" id="ARBA00008343"/>
    </source>
</evidence>
<dbReference type="InterPro" id="IPR004035">
    <property type="entry name" value="Endouclease-III_FeS-bd_BS"/>
</dbReference>
<dbReference type="CDD" id="cd00056">
    <property type="entry name" value="ENDO3c"/>
    <property type="match status" value="1"/>
</dbReference>
<evidence type="ECO:0000256" key="2">
    <source>
        <dbReference type="ARBA" id="ARBA00002933"/>
    </source>
</evidence>
<accession>A0A7W6D3J0</accession>
<dbReference type="Gene3D" id="3.90.79.10">
    <property type="entry name" value="Nucleoside Triphosphate Pyrophosphohydrolase"/>
    <property type="match status" value="1"/>
</dbReference>
<dbReference type="SUPFAM" id="SSF55811">
    <property type="entry name" value="Nudix"/>
    <property type="match status" value="1"/>
</dbReference>
<keyword evidence="11" id="KW-0411">Iron-sulfur</keyword>
<dbReference type="GO" id="GO:0034039">
    <property type="term" value="F:8-oxo-7,8-dihydroguanine DNA N-glycosylase activity"/>
    <property type="evidence" value="ECO:0007669"/>
    <property type="project" value="TreeGrafter"/>
</dbReference>
<dbReference type="SMART" id="SM00478">
    <property type="entry name" value="ENDO3c"/>
    <property type="match status" value="1"/>
</dbReference>
<sequence length="360" mass="38551">MAVAAETRPDPAALLAWYDRHRRRLPWRAEPGERADPYRVWLSEIMLQQTTVKAAGPYFLRFLERFPDVGSLAAAPLADALRLWAGLGYYSRARNLHACAQAVAARHGGRFPACEAELLALPGVGPYTAAAIAAIAFDLPAIVVDGNVERVVTRLFALETPLPAAKPEIRRLAGLIAPEARPGDFAQAMMDLGATICTPRRPACALCPWSEPCAARRAGTQETFPRKAPKAERPTRRGVAFWVERPDGAALLRSRAPKGLLGGMTETPTGRWAADVDLTLPVSALAAEAPLAAEWRRTPGLVTHVFSHFALELAVLAARVPAGTPAPAGARWVAAAELANEALPSVFRKVAAHAGAGRRS</sequence>
<reference evidence="16 17" key="1">
    <citation type="submission" date="2020-08" db="EMBL/GenBank/DDBJ databases">
        <title>Genomic Encyclopedia of Type Strains, Phase IV (KMG-IV): sequencing the most valuable type-strain genomes for metagenomic binning, comparative biology and taxonomic classification.</title>
        <authorList>
            <person name="Goeker M."/>
        </authorList>
    </citation>
    <scope>NUCLEOTIDE SEQUENCE [LARGE SCALE GENOMIC DNA]</scope>
    <source>
        <strain evidence="16 17">DSM 25481</strain>
    </source>
</reference>
<comment type="function">
    <text evidence="2">Adenine glycosylase active on G-A mispairs. MutY also corrects error-prone DNA synthesis past GO lesions which are due to the oxidatively damaged form of guanine: 7,8-dihydro-8-oxoguanine (8-oxo-dGTP).</text>
</comment>
<dbReference type="GO" id="GO:0006284">
    <property type="term" value="P:base-excision repair"/>
    <property type="evidence" value="ECO:0007669"/>
    <property type="project" value="UniProtKB-UniRule"/>
</dbReference>
<dbReference type="GO" id="GO:0006298">
    <property type="term" value="P:mismatch repair"/>
    <property type="evidence" value="ECO:0007669"/>
    <property type="project" value="TreeGrafter"/>
</dbReference>
<dbReference type="CDD" id="cd03431">
    <property type="entry name" value="NUDIX_DNA_Glycosylase_C-MutY"/>
    <property type="match status" value="1"/>
</dbReference>
<dbReference type="InterPro" id="IPR029119">
    <property type="entry name" value="MutY_C"/>
</dbReference>
<name>A0A7W6D3J0_9HYPH</name>